<protein>
    <recommendedName>
        <fullName evidence="3">Deacylase</fullName>
    </recommendedName>
</protein>
<evidence type="ECO:0000313" key="1">
    <source>
        <dbReference type="EMBL" id="PXY01438.1"/>
    </source>
</evidence>
<dbReference type="Proteomes" id="UP000248079">
    <property type="component" value="Unassembled WGS sequence"/>
</dbReference>
<dbReference type="Gene3D" id="2.40.160.20">
    <property type="match status" value="1"/>
</dbReference>
<sequence length="366" mass="42172">MRWILLIGLIFYWNCGFAQKILEQRTLSTSLIYHHGLSVPKTPELNYLIQDKLSAKELRIGIHPNPNKSWINQYSVSEIGIAYYQGSLGSDEVLGEINSIYPYITFRLSNWKNLNLFTSIGTGIGIVSKPFHPVENYANKLIGSKYNAHVNLNFQLEYELDPFSLIGGIYFSHISNGSTKHPNSGFNYITSNIGVSIDWGKRKKIRKVDILYPKLDNEFFFISNHAFKEKSANDPHTYYVSNLSTGYLWGINSKHRLGFGIDLFYDESINRGDWNLSPETDFENRIYQGIFIGHDFVFSRLSFSAQVGVYTYYQSKPASSSLYNRLAFRYKINKHLLINLGLKAYLDQSDYIEFGIGYYFNKTKKS</sequence>
<dbReference type="AlphaFoldDB" id="A0A2V3ZYE5"/>
<gene>
    <name evidence="1" type="ORF">DF185_08105</name>
</gene>
<evidence type="ECO:0000313" key="2">
    <source>
        <dbReference type="Proteomes" id="UP000248079"/>
    </source>
</evidence>
<evidence type="ECO:0008006" key="3">
    <source>
        <dbReference type="Google" id="ProtNLM"/>
    </source>
</evidence>
<dbReference type="OrthoDB" id="627554at2"/>
<organism evidence="1 2">
    <name type="scientific">Marinifilum breve</name>
    <dbReference type="NCBI Taxonomy" id="2184082"/>
    <lineage>
        <taxon>Bacteria</taxon>
        <taxon>Pseudomonadati</taxon>
        <taxon>Bacteroidota</taxon>
        <taxon>Bacteroidia</taxon>
        <taxon>Marinilabiliales</taxon>
        <taxon>Marinifilaceae</taxon>
    </lineage>
</organism>
<name>A0A2V3ZYE5_9BACT</name>
<keyword evidence="2" id="KW-1185">Reference proteome</keyword>
<accession>A0A2V3ZYE5</accession>
<dbReference type="InterPro" id="IPR018550">
    <property type="entry name" value="Lipid-A_deacylase-rel"/>
</dbReference>
<dbReference type="RefSeq" id="WP_110360250.1">
    <property type="nucleotide sequence ID" value="NZ_QFLI01000003.1"/>
</dbReference>
<dbReference type="EMBL" id="QFLI01000003">
    <property type="protein sequence ID" value="PXY01438.1"/>
    <property type="molecule type" value="Genomic_DNA"/>
</dbReference>
<proteinExistence type="predicted"/>
<dbReference type="Pfam" id="PF09411">
    <property type="entry name" value="PagL"/>
    <property type="match status" value="1"/>
</dbReference>
<comment type="caution">
    <text evidence="1">The sequence shown here is derived from an EMBL/GenBank/DDBJ whole genome shotgun (WGS) entry which is preliminary data.</text>
</comment>
<reference evidence="1 2" key="1">
    <citation type="submission" date="2018-05" db="EMBL/GenBank/DDBJ databases">
        <title>Marinifilum breve JC075T sp. nov., a marine bacterium isolated from Yongle Blue Hole in the South China Sea.</title>
        <authorList>
            <person name="Fu T."/>
        </authorList>
    </citation>
    <scope>NUCLEOTIDE SEQUENCE [LARGE SCALE GENOMIC DNA]</scope>
    <source>
        <strain evidence="1 2">JC075</strain>
    </source>
</reference>